<dbReference type="AlphaFoldDB" id="X6MJK0"/>
<sequence>MLIRLASEIPIFKGSHKLFGRSLPLITQPSIATDVNAWISPKKSRKYERNFEKLLKMYHNLCRQYKRSVHRFRQLELSSTVDLTKPVFVQIQSVLHSFHQRLAQIHDQLQQYYTLFLNPLSDTSSPHGYDTSLFDRHIHFVQNVAKINKLDWTAFESESESEDGNEDDIEHEGEGGDVNVHQEEDGKYKHEDEDEDDDDDEENKEKNESAGEKKEQITKDAVETEETQSPKEATKNRYQFLADIHVQLISIFIDLHSWASKIQIVVSSPYLFV</sequence>
<dbReference type="EMBL" id="ASPP01020367">
    <property type="protein sequence ID" value="ETO13826.1"/>
    <property type="molecule type" value="Genomic_DNA"/>
</dbReference>
<name>X6MJK0_RETFI</name>
<proteinExistence type="predicted"/>
<gene>
    <name evidence="2" type="ORF">RFI_23543</name>
</gene>
<evidence type="ECO:0000313" key="3">
    <source>
        <dbReference type="Proteomes" id="UP000023152"/>
    </source>
</evidence>
<feature type="compositionally biased region" description="Acidic residues" evidence="1">
    <location>
        <begin position="192"/>
        <end position="202"/>
    </location>
</feature>
<comment type="caution">
    <text evidence="2">The sequence shown here is derived from an EMBL/GenBank/DDBJ whole genome shotgun (WGS) entry which is preliminary data.</text>
</comment>
<feature type="compositionally biased region" description="Acidic residues" evidence="1">
    <location>
        <begin position="157"/>
        <end position="171"/>
    </location>
</feature>
<organism evidence="2 3">
    <name type="scientific">Reticulomyxa filosa</name>
    <dbReference type="NCBI Taxonomy" id="46433"/>
    <lineage>
        <taxon>Eukaryota</taxon>
        <taxon>Sar</taxon>
        <taxon>Rhizaria</taxon>
        <taxon>Retaria</taxon>
        <taxon>Foraminifera</taxon>
        <taxon>Monothalamids</taxon>
        <taxon>Reticulomyxidae</taxon>
        <taxon>Reticulomyxa</taxon>
    </lineage>
</organism>
<accession>X6MJK0</accession>
<evidence type="ECO:0000313" key="2">
    <source>
        <dbReference type="EMBL" id="ETO13826.1"/>
    </source>
</evidence>
<dbReference type="Proteomes" id="UP000023152">
    <property type="component" value="Unassembled WGS sequence"/>
</dbReference>
<keyword evidence="3" id="KW-1185">Reference proteome</keyword>
<protein>
    <submittedName>
        <fullName evidence="2">Uncharacterized protein</fullName>
    </submittedName>
</protein>
<evidence type="ECO:0000256" key="1">
    <source>
        <dbReference type="SAM" id="MobiDB-lite"/>
    </source>
</evidence>
<feature type="region of interest" description="Disordered" evidence="1">
    <location>
        <begin position="156"/>
        <end position="231"/>
    </location>
</feature>
<feature type="compositionally biased region" description="Basic and acidic residues" evidence="1">
    <location>
        <begin position="203"/>
        <end position="231"/>
    </location>
</feature>
<reference evidence="2 3" key="1">
    <citation type="journal article" date="2013" name="Curr. Biol.">
        <title>The Genome of the Foraminiferan Reticulomyxa filosa.</title>
        <authorList>
            <person name="Glockner G."/>
            <person name="Hulsmann N."/>
            <person name="Schleicher M."/>
            <person name="Noegel A.A."/>
            <person name="Eichinger L."/>
            <person name="Gallinger C."/>
            <person name="Pawlowski J."/>
            <person name="Sierra R."/>
            <person name="Euteneuer U."/>
            <person name="Pillet L."/>
            <person name="Moustafa A."/>
            <person name="Platzer M."/>
            <person name="Groth M."/>
            <person name="Szafranski K."/>
            <person name="Schliwa M."/>
        </authorList>
    </citation>
    <scope>NUCLEOTIDE SEQUENCE [LARGE SCALE GENOMIC DNA]</scope>
</reference>
<feature type="compositionally biased region" description="Basic and acidic residues" evidence="1">
    <location>
        <begin position="180"/>
        <end position="191"/>
    </location>
</feature>